<evidence type="ECO:0000313" key="1">
    <source>
        <dbReference type="EMBL" id="KAH7236758.1"/>
    </source>
</evidence>
<reference evidence="1" key="1">
    <citation type="journal article" date="2021" name="Nat. Commun.">
        <title>Genetic determinants of endophytism in the Arabidopsis root mycobiome.</title>
        <authorList>
            <person name="Mesny F."/>
            <person name="Miyauchi S."/>
            <person name="Thiergart T."/>
            <person name="Pickel B."/>
            <person name="Atanasova L."/>
            <person name="Karlsson M."/>
            <person name="Huettel B."/>
            <person name="Barry K.W."/>
            <person name="Haridas S."/>
            <person name="Chen C."/>
            <person name="Bauer D."/>
            <person name="Andreopoulos W."/>
            <person name="Pangilinan J."/>
            <person name="LaButti K."/>
            <person name="Riley R."/>
            <person name="Lipzen A."/>
            <person name="Clum A."/>
            <person name="Drula E."/>
            <person name="Henrissat B."/>
            <person name="Kohler A."/>
            <person name="Grigoriev I.V."/>
            <person name="Martin F.M."/>
            <person name="Hacquard S."/>
        </authorList>
    </citation>
    <scope>NUCLEOTIDE SEQUENCE</scope>
    <source>
        <strain evidence="1">MPI-CAGE-AT-0023</strain>
    </source>
</reference>
<accession>A0A9P9JTU8</accession>
<dbReference type="Proteomes" id="UP000720189">
    <property type="component" value="Unassembled WGS sequence"/>
</dbReference>
<keyword evidence="2" id="KW-1185">Reference proteome</keyword>
<dbReference type="OrthoDB" id="5099332at2759"/>
<evidence type="ECO:0000313" key="2">
    <source>
        <dbReference type="Proteomes" id="UP000720189"/>
    </source>
</evidence>
<proteinExistence type="predicted"/>
<gene>
    <name evidence="1" type="ORF">BKA55DRAFT_520860</name>
</gene>
<dbReference type="AlphaFoldDB" id="A0A9P9JTU8"/>
<comment type="caution">
    <text evidence="1">The sequence shown here is derived from an EMBL/GenBank/DDBJ whole genome shotgun (WGS) entry which is preliminary data.</text>
</comment>
<dbReference type="EMBL" id="JAGMUX010000016">
    <property type="protein sequence ID" value="KAH7236758.1"/>
    <property type="molecule type" value="Genomic_DNA"/>
</dbReference>
<organism evidence="1 2">
    <name type="scientific">Fusarium redolens</name>
    <dbReference type="NCBI Taxonomy" id="48865"/>
    <lineage>
        <taxon>Eukaryota</taxon>
        <taxon>Fungi</taxon>
        <taxon>Dikarya</taxon>
        <taxon>Ascomycota</taxon>
        <taxon>Pezizomycotina</taxon>
        <taxon>Sordariomycetes</taxon>
        <taxon>Hypocreomycetidae</taxon>
        <taxon>Hypocreales</taxon>
        <taxon>Nectriaceae</taxon>
        <taxon>Fusarium</taxon>
        <taxon>Fusarium redolens species complex</taxon>
    </lineage>
</organism>
<dbReference type="GeneID" id="70218416"/>
<name>A0A9P9JTU8_FUSRE</name>
<sequence length="448" mass="52892">MDCFSKLPPELRIQILSQFSSTTTIFRLIRASPIMFAQYRASKATIRRHYVVNLLTGDRHEELLQDALGLLYLDLADNRPDNHVMKYIIRQWTSKALPNPLEEKDQATIAKLYKLFSHMSMFVEEYISKATALNPPQAYLCLPQISIPIRGLYYNEHSFSPKYVTLDELTSSECQFLVWAFMRFDMLCKTHGPGAALLIDKNEHSAITEKILYQLADYEHEAIYCVLEYLPKECIPALLGFVYDLPDLGFDLLRNLVLFANKTQPEDVRSWFYTIFSEWTRSTLPPPRNHRFPLLGGLSMNLDRHLDDSLRSFLVRRLSPTHYLESARFSLIPFRLRALCLQRRIFRQRAWVFLDDTRLSQKDPDHFPLIEDLYKQQTTANKLDYMFEVQERERLRLLQLCQYRREVGFKDTQNEGQEYTFRENDQASIPRLFDRSGNRDVTTFWRHI</sequence>
<dbReference type="RefSeq" id="XP_046044888.1">
    <property type="nucleotide sequence ID" value="XM_046188462.1"/>
</dbReference>
<protein>
    <submittedName>
        <fullName evidence="1">Uncharacterized protein</fullName>
    </submittedName>
</protein>